<sequence>YKLGSDVKMNFIDMHCDTISRIYNSKENISLRDNNFQVDLNKLKKSNSKAQFFALFLDLDYVKSIDENPYNYLNGMLNTFYRELNLNKDILALAKNYYDMEKNHKENKISAFLTIEEGGALLGDLEKINEVYDKGVRLITLTWNYKNQLGYPNYNYEFKDKGLTNLGIEFVERLNDLGILIDVSHLSDGGFYDVLKYSKSPFVASHSNSRALCNHSRNLTDPMIKILAKKGGIIGLNFCTEFLSNDNISKVSYMIDHLKHIRNVGGIDVLAIGGDFDGINSTLEINNIGEMDKLLFALKKAGFKEDEIEKIWYKNAQRVIKEVL</sequence>
<dbReference type="AlphaFoldDB" id="A0A1M4YKZ9"/>
<gene>
    <name evidence="1" type="ORF">SAMN05443638_1291</name>
</gene>
<protein>
    <submittedName>
        <fullName evidence="1">Membrane dipeptidase</fullName>
    </submittedName>
</protein>
<dbReference type="CDD" id="cd01301">
    <property type="entry name" value="rDP_like"/>
    <property type="match status" value="1"/>
</dbReference>
<dbReference type="InterPro" id="IPR032466">
    <property type="entry name" value="Metal_Hydrolase"/>
</dbReference>
<dbReference type="PROSITE" id="PS51365">
    <property type="entry name" value="RENAL_DIPEPTIDASE_2"/>
    <property type="match status" value="1"/>
</dbReference>
<organism evidence="1 2">
    <name type="scientific">Clostridium fallax</name>
    <dbReference type="NCBI Taxonomy" id="1533"/>
    <lineage>
        <taxon>Bacteria</taxon>
        <taxon>Bacillati</taxon>
        <taxon>Bacillota</taxon>
        <taxon>Clostridia</taxon>
        <taxon>Eubacteriales</taxon>
        <taxon>Clostridiaceae</taxon>
        <taxon>Clostridium</taxon>
    </lineage>
</organism>
<dbReference type="STRING" id="1533.SAMN05443638_1291"/>
<dbReference type="Proteomes" id="UP000184035">
    <property type="component" value="Unassembled WGS sequence"/>
</dbReference>
<dbReference type="Gene3D" id="3.20.20.140">
    <property type="entry name" value="Metal-dependent hydrolases"/>
    <property type="match status" value="1"/>
</dbReference>
<dbReference type="SUPFAM" id="SSF51556">
    <property type="entry name" value="Metallo-dependent hydrolases"/>
    <property type="match status" value="1"/>
</dbReference>
<feature type="non-terminal residue" evidence="1">
    <location>
        <position position="1"/>
    </location>
</feature>
<reference evidence="1 2" key="1">
    <citation type="submission" date="2016-11" db="EMBL/GenBank/DDBJ databases">
        <authorList>
            <person name="Jaros S."/>
            <person name="Januszkiewicz K."/>
            <person name="Wedrychowicz H."/>
        </authorList>
    </citation>
    <scope>NUCLEOTIDE SEQUENCE [LARGE SCALE GENOMIC DNA]</scope>
    <source>
        <strain evidence="1 2">DSM 2631</strain>
    </source>
</reference>
<dbReference type="EMBL" id="FQVM01000029">
    <property type="protein sequence ID" value="SHF06358.1"/>
    <property type="molecule type" value="Genomic_DNA"/>
</dbReference>
<dbReference type="Pfam" id="PF01244">
    <property type="entry name" value="Peptidase_M19"/>
    <property type="match status" value="1"/>
</dbReference>
<proteinExistence type="predicted"/>
<name>A0A1M4YKZ9_9CLOT</name>
<dbReference type="PANTHER" id="PTHR10443">
    <property type="entry name" value="MICROSOMAL DIPEPTIDASE"/>
    <property type="match status" value="1"/>
</dbReference>
<evidence type="ECO:0000313" key="2">
    <source>
        <dbReference type="Proteomes" id="UP000184035"/>
    </source>
</evidence>
<dbReference type="GO" id="GO:0070573">
    <property type="term" value="F:metallodipeptidase activity"/>
    <property type="evidence" value="ECO:0007669"/>
    <property type="project" value="InterPro"/>
</dbReference>
<dbReference type="GO" id="GO:0006508">
    <property type="term" value="P:proteolysis"/>
    <property type="evidence" value="ECO:0007669"/>
    <property type="project" value="InterPro"/>
</dbReference>
<dbReference type="PANTHER" id="PTHR10443:SF12">
    <property type="entry name" value="DIPEPTIDASE"/>
    <property type="match status" value="1"/>
</dbReference>
<keyword evidence="2" id="KW-1185">Reference proteome</keyword>
<accession>A0A1M4YKZ9</accession>
<evidence type="ECO:0000313" key="1">
    <source>
        <dbReference type="EMBL" id="SHF06358.1"/>
    </source>
</evidence>
<dbReference type="InterPro" id="IPR008257">
    <property type="entry name" value="Pept_M19"/>
</dbReference>